<dbReference type="SUPFAM" id="SSF117892">
    <property type="entry name" value="Band 7/SPFH domain"/>
    <property type="match status" value="1"/>
</dbReference>
<dbReference type="Pfam" id="PF01145">
    <property type="entry name" value="Band_7"/>
    <property type="match status" value="1"/>
</dbReference>
<dbReference type="PRINTS" id="PR00721">
    <property type="entry name" value="STOMATIN"/>
</dbReference>
<dbReference type="GO" id="GO:0005886">
    <property type="term" value="C:plasma membrane"/>
    <property type="evidence" value="ECO:0007669"/>
    <property type="project" value="InterPro"/>
</dbReference>
<dbReference type="RefSeq" id="WP_055259908.1">
    <property type="nucleotide sequence ID" value="NZ_CYXT01000040.1"/>
</dbReference>
<dbReference type="AlphaFoldDB" id="A0A173UW99"/>
<dbReference type="Proteomes" id="UP000095598">
    <property type="component" value="Unassembled WGS sequence"/>
</dbReference>
<dbReference type="PANTHER" id="PTHR10264:SF19">
    <property type="entry name" value="AT06885P-RELATED"/>
    <property type="match status" value="1"/>
</dbReference>
<gene>
    <name evidence="3" type="ORF">ERS852425_03232</name>
</gene>
<accession>A0A173UW99</accession>
<sequence length="112" mass="13001">MFSIILDQSVKTKDNVPVVIDTIVYYKITDRSKFFELSNNPQNIIDNLAIKVLHAIIGNFAANEIQSSIEMICIKMKDALNQKTEFYGIKIYPIDLKRVSFENEDEKERKNK</sequence>
<protein>
    <submittedName>
        <fullName evidence="3">SPFH domain / Band 7 family</fullName>
    </submittedName>
</protein>
<proteinExistence type="inferred from homology"/>
<reference evidence="3 4" key="1">
    <citation type="submission" date="2015-09" db="EMBL/GenBank/DDBJ databases">
        <authorList>
            <consortium name="Pathogen Informatics"/>
        </authorList>
    </citation>
    <scope>NUCLEOTIDE SEQUENCE [LARGE SCALE GENOMIC DNA]</scope>
    <source>
        <strain evidence="3 4">2789STDY5608868</strain>
    </source>
</reference>
<evidence type="ECO:0000313" key="4">
    <source>
        <dbReference type="Proteomes" id="UP000095598"/>
    </source>
</evidence>
<feature type="domain" description="Band 7" evidence="2">
    <location>
        <begin position="8"/>
        <end position="104"/>
    </location>
</feature>
<dbReference type="Gene3D" id="3.30.479.30">
    <property type="entry name" value="Band 7 domain"/>
    <property type="match status" value="1"/>
</dbReference>
<comment type="similarity">
    <text evidence="1">Belongs to the band 7/mec-2 family.</text>
</comment>
<name>A0A173UW99_ANAHA</name>
<organism evidence="3 4">
    <name type="scientific">Anaerostipes hadrus</name>
    <dbReference type="NCBI Taxonomy" id="649756"/>
    <lineage>
        <taxon>Bacteria</taxon>
        <taxon>Bacillati</taxon>
        <taxon>Bacillota</taxon>
        <taxon>Clostridia</taxon>
        <taxon>Lachnospirales</taxon>
        <taxon>Lachnospiraceae</taxon>
        <taxon>Anaerostipes</taxon>
    </lineage>
</organism>
<evidence type="ECO:0000313" key="3">
    <source>
        <dbReference type="EMBL" id="CUN19229.1"/>
    </source>
</evidence>
<dbReference type="InterPro" id="IPR036013">
    <property type="entry name" value="Band_7/SPFH_dom_sf"/>
</dbReference>
<dbReference type="InterPro" id="IPR001107">
    <property type="entry name" value="Band_7"/>
</dbReference>
<dbReference type="EMBL" id="CYXT01000040">
    <property type="protein sequence ID" value="CUN19229.1"/>
    <property type="molecule type" value="Genomic_DNA"/>
</dbReference>
<evidence type="ECO:0000256" key="1">
    <source>
        <dbReference type="ARBA" id="ARBA00008164"/>
    </source>
</evidence>
<dbReference type="InterPro" id="IPR043202">
    <property type="entry name" value="Band-7_stomatin-like"/>
</dbReference>
<evidence type="ECO:0000259" key="2">
    <source>
        <dbReference type="Pfam" id="PF01145"/>
    </source>
</evidence>
<dbReference type="InterPro" id="IPR001972">
    <property type="entry name" value="Stomatin_HflK_fam"/>
</dbReference>
<dbReference type="PANTHER" id="PTHR10264">
    <property type="entry name" value="BAND 7 PROTEIN-RELATED"/>
    <property type="match status" value="1"/>
</dbReference>